<dbReference type="Proteomes" id="UP000216533">
    <property type="component" value="Unassembled WGS sequence"/>
</dbReference>
<evidence type="ECO:0000313" key="3">
    <source>
        <dbReference type="EMBL" id="OYN90367.1"/>
    </source>
</evidence>
<evidence type="ECO:0000256" key="1">
    <source>
        <dbReference type="SAM" id="Phobius"/>
    </source>
</evidence>
<dbReference type="OrthoDB" id="9810847at2"/>
<name>A0A255EFR2_9ACTN</name>
<accession>A0A255E7Q4</accession>
<proteinExistence type="predicted"/>
<dbReference type="EMBL" id="NMVI01000029">
    <property type="protein sequence ID" value="OYN84143.1"/>
    <property type="molecule type" value="Genomic_DNA"/>
</dbReference>
<dbReference type="AlphaFoldDB" id="A0A255EFR2"/>
<feature type="transmembrane region" description="Helical" evidence="1">
    <location>
        <begin position="95"/>
        <end position="116"/>
    </location>
</feature>
<dbReference type="PANTHER" id="PTHR37309:SF1">
    <property type="entry name" value="SLR0284 PROTEIN"/>
    <property type="match status" value="1"/>
</dbReference>
<keyword evidence="1" id="KW-0812">Transmembrane</keyword>
<dbReference type="InterPro" id="IPR007165">
    <property type="entry name" value="Phage_holin_4_2"/>
</dbReference>
<evidence type="ECO:0000313" key="4">
    <source>
        <dbReference type="Proteomes" id="UP000216300"/>
    </source>
</evidence>
<reference evidence="4 5" key="1">
    <citation type="submission" date="2017-07" db="EMBL/GenBank/DDBJ databases">
        <title>Draft whole genome sequences of clinical Proprionibacteriaceae strains.</title>
        <authorList>
            <person name="Bernier A.-M."/>
            <person name="Bernard K."/>
            <person name="Domingo M.-C."/>
        </authorList>
    </citation>
    <scope>NUCLEOTIDE SEQUENCE [LARGE SCALE GENOMIC DNA]</scope>
    <source>
        <strain evidence="3 4">NML 150081</strain>
        <strain evidence="2 5">NML 160184</strain>
    </source>
</reference>
<sequence length="121" mass="12914">MQLIATGLAVAAATLLVPGIMLAPGDAQQQLLTISLVAVIMALVNLIVKPVMKFLTGCLIILTLGLFLWVVNACMLMLVSWACAQFGIGWSVADWPAAFLGALVISLVTALLTWVYKRQDD</sequence>
<feature type="transmembrane region" description="Helical" evidence="1">
    <location>
        <begin position="60"/>
        <end position="83"/>
    </location>
</feature>
<comment type="caution">
    <text evidence="3">The sequence shown here is derived from an EMBL/GenBank/DDBJ whole genome shotgun (WGS) entry which is preliminary data.</text>
</comment>
<accession>A0A255EFR2</accession>
<dbReference type="PANTHER" id="PTHR37309">
    <property type="entry name" value="SLR0284 PROTEIN"/>
    <property type="match status" value="1"/>
</dbReference>
<dbReference type="Pfam" id="PF04020">
    <property type="entry name" value="Phage_holin_4_2"/>
    <property type="match status" value="1"/>
</dbReference>
<keyword evidence="1" id="KW-0472">Membrane</keyword>
<organism evidence="3 4">
    <name type="scientific">Parenemella sanctibonifatiensis</name>
    <dbReference type="NCBI Taxonomy" id="2016505"/>
    <lineage>
        <taxon>Bacteria</taxon>
        <taxon>Bacillati</taxon>
        <taxon>Actinomycetota</taxon>
        <taxon>Actinomycetes</taxon>
        <taxon>Propionibacteriales</taxon>
        <taxon>Propionibacteriaceae</taxon>
        <taxon>Parenemella</taxon>
    </lineage>
</organism>
<evidence type="ECO:0000313" key="2">
    <source>
        <dbReference type="EMBL" id="OYN84143.1"/>
    </source>
</evidence>
<dbReference type="Proteomes" id="UP000216300">
    <property type="component" value="Unassembled WGS sequence"/>
</dbReference>
<evidence type="ECO:0000313" key="5">
    <source>
        <dbReference type="Proteomes" id="UP000216533"/>
    </source>
</evidence>
<protein>
    <recommendedName>
        <fullName evidence="6">Phage holin family protein</fullName>
    </recommendedName>
</protein>
<dbReference type="EMBL" id="NMVJ01000007">
    <property type="protein sequence ID" value="OYN90367.1"/>
    <property type="molecule type" value="Genomic_DNA"/>
</dbReference>
<gene>
    <name evidence="3" type="ORF">CGZ91_08340</name>
    <name evidence="2" type="ORF">CGZ92_13790</name>
</gene>
<feature type="transmembrane region" description="Helical" evidence="1">
    <location>
        <begin position="32"/>
        <end position="48"/>
    </location>
</feature>
<keyword evidence="4" id="KW-1185">Reference proteome</keyword>
<evidence type="ECO:0008006" key="6">
    <source>
        <dbReference type="Google" id="ProtNLM"/>
    </source>
</evidence>
<keyword evidence="1" id="KW-1133">Transmembrane helix</keyword>